<reference evidence="4 5" key="1">
    <citation type="submission" date="2022-03" db="EMBL/GenBank/DDBJ databases">
        <authorList>
            <person name="Nunn A."/>
            <person name="Chopra R."/>
            <person name="Nunn A."/>
            <person name="Contreras Garrido A."/>
        </authorList>
    </citation>
    <scope>NUCLEOTIDE SEQUENCE [LARGE SCALE GENOMIC DNA]</scope>
</reference>
<accession>A0AAU9RHH6</accession>
<keyword evidence="5" id="KW-1185">Reference proteome</keyword>
<evidence type="ECO:0000313" key="4">
    <source>
        <dbReference type="EMBL" id="CAH2041183.1"/>
    </source>
</evidence>
<evidence type="ECO:0000259" key="3">
    <source>
        <dbReference type="Pfam" id="PF05617"/>
    </source>
</evidence>
<evidence type="ECO:0000313" key="5">
    <source>
        <dbReference type="Proteomes" id="UP000836841"/>
    </source>
</evidence>
<organism evidence="4 5">
    <name type="scientific">Thlaspi arvense</name>
    <name type="common">Field penny-cress</name>
    <dbReference type="NCBI Taxonomy" id="13288"/>
    <lineage>
        <taxon>Eukaryota</taxon>
        <taxon>Viridiplantae</taxon>
        <taxon>Streptophyta</taxon>
        <taxon>Embryophyta</taxon>
        <taxon>Tracheophyta</taxon>
        <taxon>Spermatophyta</taxon>
        <taxon>Magnoliopsida</taxon>
        <taxon>eudicotyledons</taxon>
        <taxon>Gunneridae</taxon>
        <taxon>Pentapetalae</taxon>
        <taxon>rosids</taxon>
        <taxon>malvids</taxon>
        <taxon>Brassicales</taxon>
        <taxon>Brassicaceae</taxon>
        <taxon>Thlaspideae</taxon>
        <taxon>Thlaspi</taxon>
    </lineage>
</organism>
<name>A0AAU9RHH6_THLAR</name>
<comment type="caution">
    <text evidence="4">The sequence shown here is derived from an EMBL/GenBank/DDBJ whole genome shotgun (WGS) entry which is preliminary data.</text>
</comment>
<feature type="region of interest" description="Disordered" evidence="2">
    <location>
        <begin position="1"/>
        <end position="39"/>
    </location>
</feature>
<gene>
    <name evidence="4" type="ORF">TAV2_LOCUS4416</name>
</gene>
<dbReference type="PANTHER" id="PTHR34785">
    <property type="entry name" value="ECA1 GAMETOGENESIS RELATED FAMILY PROTEIN-RELATED"/>
    <property type="match status" value="1"/>
</dbReference>
<sequence>PLSISTDGLPKKPWPKPSEIAAGHHHHKGSGCLGDSKDGLPNIPGFPRLSPVPPFQPVVLLQSPEMENCFTKDVSKTAEKCFSHIFSRWADKDFAMDKECCEIVVKMDKKCNSHISVLFKSRFVAPLLRYSCHIKHTKN</sequence>
<evidence type="ECO:0000256" key="2">
    <source>
        <dbReference type="SAM" id="MobiDB-lite"/>
    </source>
</evidence>
<dbReference type="Pfam" id="PF05617">
    <property type="entry name" value="Prolamin_like"/>
    <property type="match status" value="1"/>
</dbReference>
<dbReference type="Proteomes" id="UP000836841">
    <property type="component" value="Unassembled WGS sequence"/>
</dbReference>
<dbReference type="AlphaFoldDB" id="A0AAU9RHH6"/>
<keyword evidence="1" id="KW-0732">Signal</keyword>
<dbReference type="EMBL" id="CAJVSB020000081">
    <property type="protein sequence ID" value="CAH2041183.1"/>
    <property type="molecule type" value="Genomic_DNA"/>
</dbReference>
<evidence type="ECO:0000256" key="1">
    <source>
        <dbReference type="ARBA" id="ARBA00022729"/>
    </source>
</evidence>
<feature type="domain" description="Prolamin-like" evidence="3">
    <location>
        <begin position="75"/>
        <end position="132"/>
    </location>
</feature>
<dbReference type="InterPro" id="IPR008502">
    <property type="entry name" value="Prolamin-like"/>
</dbReference>
<proteinExistence type="predicted"/>
<protein>
    <recommendedName>
        <fullName evidence="3">Prolamin-like domain-containing protein</fullName>
    </recommendedName>
</protein>
<dbReference type="PANTHER" id="PTHR34785:SF3">
    <property type="entry name" value="ECA1 GAMETOGENESIS RELATED FAMILY PROTEIN-RELATED"/>
    <property type="match status" value="1"/>
</dbReference>
<feature type="non-terminal residue" evidence="4">
    <location>
        <position position="1"/>
    </location>
</feature>